<keyword evidence="4 7" id="KW-0808">Transferase</keyword>
<dbReference type="InterPro" id="IPR011053">
    <property type="entry name" value="Single_hybrid_motif"/>
</dbReference>
<dbReference type="InterPro" id="IPR001078">
    <property type="entry name" value="2-oxoacid_DH_actylTfrase"/>
</dbReference>
<dbReference type="CDD" id="cd06849">
    <property type="entry name" value="lipoyl_domain"/>
    <property type="match status" value="1"/>
</dbReference>
<evidence type="ECO:0000256" key="2">
    <source>
        <dbReference type="ARBA" id="ARBA00007317"/>
    </source>
</evidence>
<feature type="domain" description="Lipoyl-binding" evidence="9">
    <location>
        <begin position="1"/>
        <end position="75"/>
    </location>
</feature>
<dbReference type="SUPFAM" id="SSF47005">
    <property type="entry name" value="Peripheral subunit-binding domain of 2-oxo acid dehydrogenase complex"/>
    <property type="match status" value="1"/>
</dbReference>
<evidence type="ECO:0000256" key="5">
    <source>
        <dbReference type="ARBA" id="ARBA00022823"/>
    </source>
</evidence>
<dbReference type="Gene3D" id="4.10.320.10">
    <property type="entry name" value="E3-binding domain"/>
    <property type="match status" value="1"/>
</dbReference>
<dbReference type="PANTHER" id="PTHR43178:SF5">
    <property type="entry name" value="LIPOAMIDE ACYLTRANSFERASE COMPONENT OF BRANCHED-CHAIN ALPHA-KETO ACID DEHYDROGENASE COMPLEX, MITOCHONDRIAL"/>
    <property type="match status" value="1"/>
</dbReference>
<dbReference type="PANTHER" id="PTHR43178">
    <property type="entry name" value="DIHYDROLIPOAMIDE ACETYLTRANSFERASE COMPONENT OF PYRUVATE DEHYDROGENASE COMPLEX"/>
    <property type="match status" value="1"/>
</dbReference>
<dbReference type="FunFam" id="3.30.559.10:FF:000007">
    <property type="entry name" value="Dihydrolipoamide acetyltransferase component of pyruvate dehydrogenase complex"/>
    <property type="match status" value="1"/>
</dbReference>
<comment type="similarity">
    <text evidence="2 7">Belongs to the 2-oxoacid dehydrogenase family.</text>
</comment>
<dbReference type="PROSITE" id="PS51826">
    <property type="entry name" value="PSBD"/>
    <property type="match status" value="1"/>
</dbReference>
<dbReference type="Gene3D" id="3.30.559.10">
    <property type="entry name" value="Chloramphenicol acetyltransferase-like domain"/>
    <property type="match status" value="1"/>
</dbReference>
<evidence type="ECO:0000256" key="4">
    <source>
        <dbReference type="ARBA" id="ARBA00022679"/>
    </source>
</evidence>
<feature type="region of interest" description="Disordered" evidence="8">
    <location>
        <begin position="81"/>
        <end position="112"/>
    </location>
</feature>
<dbReference type="Gene3D" id="2.40.50.100">
    <property type="match status" value="1"/>
</dbReference>
<dbReference type="SUPFAM" id="SSF52777">
    <property type="entry name" value="CoA-dependent acyltransferases"/>
    <property type="match status" value="1"/>
</dbReference>
<dbReference type="InterPro" id="IPR004167">
    <property type="entry name" value="PSBD"/>
</dbReference>
<accession>A0A6C2YLD7</accession>
<comment type="subunit">
    <text evidence="3">Forms a 24-polypeptide structural core with octahedral symmetry.</text>
</comment>
<dbReference type="GO" id="GO:0016407">
    <property type="term" value="F:acetyltransferase activity"/>
    <property type="evidence" value="ECO:0007669"/>
    <property type="project" value="TreeGrafter"/>
</dbReference>
<dbReference type="AlphaFoldDB" id="A0A6C2YLD7"/>
<evidence type="ECO:0000313" key="12">
    <source>
        <dbReference type="Proteomes" id="UP000464378"/>
    </source>
</evidence>
<dbReference type="InterPro" id="IPR000089">
    <property type="entry name" value="Biotin_lipoyl"/>
</dbReference>
<proteinExistence type="inferred from homology"/>
<dbReference type="InterPro" id="IPR003016">
    <property type="entry name" value="2-oxoA_DH_lipoyl-BS"/>
</dbReference>
<reference evidence="11" key="1">
    <citation type="submission" date="2019-04" db="EMBL/GenBank/DDBJ databases">
        <authorList>
            <consortium name="Science for Life Laboratories"/>
        </authorList>
    </citation>
    <scope>NUCLEOTIDE SEQUENCE</scope>
    <source>
        <strain evidence="11">MBLW1</strain>
    </source>
</reference>
<evidence type="ECO:0000313" key="11">
    <source>
        <dbReference type="EMBL" id="VIP02121.1"/>
    </source>
</evidence>
<evidence type="ECO:0000256" key="7">
    <source>
        <dbReference type="RuleBase" id="RU003423"/>
    </source>
</evidence>
<evidence type="ECO:0000256" key="3">
    <source>
        <dbReference type="ARBA" id="ARBA00011484"/>
    </source>
</evidence>
<dbReference type="EC" id="2.3.1.-" evidence="7"/>
<keyword evidence="6 7" id="KW-0012">Acyltransferase</keyword>
<dbReference type="InterPro" id="IPR023213">
    <property type="entry name" value="CAT-like_dom_sf"/>
</dbReference>
<evidence type="ECO:0000259" key="10">
    <source>
        <dbReference type="PROSITE" id="PS51826"/>
    </source>
</evidence>
<dbReference type="SUPFAM" id="SSF51230">
    <property type="entry name" value="Single hybrid motif"/>
    <property type="match status" value="1"/>
</dbReference>
<dbReference type="PROSITE" id="PS00189">
    <property type="entry name" value="LIPOYL"/>
    <property type="match status" value="1"/>
</dbReference>
<dbReference type="InterPro" id="IPR050743">
    <property type="entry name" value="2-oxoacid_DH_E2_comp"/>
</dbReference>
<keyword evidence="12" id="KW-1185">Reference proteome</keyword>
<dbReference type="EMBL" id="LR593887">
    <property type="protein sequence ID" value="VTS00449.1"/>
    <property type="molecule type" value="Genomic_DNA"/>
</dbReference>
<evidence type="ECO:0000259" key="9">
    <source>
        <dbReference type="PROSITE" id="PS50968"/>
    </source>
</evidence>
<protein>
    <recommendedName>
        <fullName evidence="7">Dihydrolipoamide acetyltransferase component of pyruvate dehydrogenase complex</fullName>
        <ecNumber evidence="7">2.3.1.-</ecNumber>
    </recommendedName>
</protein>
<organism evidence="11">
    <name type="scientific">Tuwongella immobilis</name>
    <dbReference type="NCBI Taxonomy" id="692036"/>
    <lineage>
        <taxon>Bacteria</taxon>
        <taxon>Pseudomonadati</taxon>
        <taxon>Planctomycetota</taxon>
        <taxon>Planctomycetia</taxon>
        <taxon>Gemmatales</taxon>
        <taxon>Gemmataceae</taxon>
        <taxon>Tuwongella</taxon>
    </lineage>
</organism>
<dbReference type="RefSeq" id="WP_162657327.1">
    <property type="nucleotide sequence ID" value="NZ_LR593887.1"/>
</dbReference>
<evidence type="ECO:0000256" key="8">
    <source>
        <dbReference type="SAM" id="MobiDB-lite"/>
    </source>
</evidence>
<name>A0A6C2YLD7_9BACT</name>
<dbReference type="PROSITE" id="PS50968">
    <property type="entry name" value="BIOTINYL_LIPOYL"/>
    <property type="match status" value="1"/>
</dbReference>
<evidence type="ECO:0000256" key="1">
    <source>
        <dbReference type="ARBA" id="ARBA00001938"/>
    </source>
</evidence>
<feature type="compositionally biased region" description="Polar residues" evidence="8">
    <location>
        <begin position="91"/>
        <end position="100"/>
    </location>
</feature>
<gene>
    <name evidence="11" type="ORF">GMBLW1_18390</name>
</gene>
<dbReference type="Pfam" id="PF00364">
    <property type="entry name" value="Biotin_lipoyl"/>
    <property type="match status" value="1"/>
</dbReference>
<sequence>MEFRVPQLGEGVYEAEVVRWRVTVGQTVRSGQPLLEVMTDKATMDVPAPFQGTITRLLLEPGQRVPIGTVMLEFTPTVTESLPLGGPSPSLYATTGSNPNPELPRAVTPPPNRIVLRSNDPQTVPMSHPQSRPTPAAAPSVRHLARKLGIDLNTVSGTGPGGRILMDDVLSATPMGGAGADRGDSSMPPPPLPPLPLMPTPTMTLRGTAGPTLNLGQPGTRIPMHGLRRQMADYLTEVTRRVPQCSLIDECDLTDVVRLRDTLKETLQQQSIKLTYLPFFVIACVRALKEVPLFNSSLDEHRNEIVLHDRYHIGIAVAVPDGVLVPVLRDADQMDIITIAREIERISRAARAGTSSREDLQGGTFTLTSIGGIGGLIATPMVPHPQAAILGIGKIVRRPVYNADDELRSAQMAYLSLSFDHRILDGAIAATFVNAVMRQLQNPARLLLPADLREGIAPAASPTTPFRRSA</sequence>
<dbReference type="GO" id="GO:0031405">
    <property type="term" value="F:lipoic acid binding"/>
    <property type="evidence" value="ECO:0007669"/>
    <property type="project" value="TreeGrafter"/>
</dbReference>
<dbReference type="Pfam" id="PF00198">
    <property type="entry name" value="2-oxoacid_dh"/>
    <property type="match status" value="1"/>
</dbReference>
<comment type="cofactor">
    <cofactor evidence="1 7">
        <name>(R)-lipoate</name>
        <dbReference type="ChEBI" id="CHEBI:83088"/>
    </cofactor>
</comment>
<dbReference type="KEGG" id="tim:GMBLW1_18390"/>
<feature type="domain" description="Peripheral subunit-binding (PSBD)" evidence="10">
    <location>
        <begin position="136"/>
        <end position="173"/>
    </location>
</feature>
<dbReference type="InterPro" id="IPR036625">
    <property type="entry name" value="E3-bd_dom_sf"/>
</dbReference>
<dbReference type="EMBL" id="LR586016">
    <property type="protein sequence ID" value="VIP02121.1"/>
    <property type="molecule type" value="Genomic_DNA"/>
</dbReference>
<dbReference type="GO" id="GO:0005737">
    <property type="term" value="C:cytoplasm"/>
    <property type="evidence" value="ECO:0007669"/>
    <property type="project" value="TreeGrafter"/>
</dbReference>
<dbReference type="Pfam" id="PF02817">
    <property type="entry name" value="E3_binding"/>
    <property type="match status" value="1"/>
</dbReference>
<dbReference type="Proteomes" id="UP000464378">
    <property type="component" value="Chromosome"/>
</dbReference>
<dbReference type="InParanoid" id="A0A6C2YLD7"/>
<keyword evidence="5 7" id="KW-0450">Lipoyl</keyword>
<evidence type="ECO:0000256" key="6">
    <source>
        <dbReference type="ARBA" id="ARBA00023315"/>
    </source>
</evidence>